<dbReference type="GO" id="GO:0016757">
    <property type="term" value="F:glycosyltransferase activity"/>
    <property type="evidence" value="ECO:0007669"/>
    <property type="project" value="TreeGrafter"/>
</dbReference>
<dbReference type="EMBL" id="FOLH01000001">
    <property type="protein sequence ID" value="SFB78156.1"/>
    <property type="molecule type" value="Genomic_DNA"/>
</dbReference>
<feature type="domain" description="Glycosyltransferase subfamily 4-like N-terminal" evidence="1">
    <location>
        <begin position="14"/>
        <end position="178"/>
    </location>
</feature>
<dbReference type="STRING" id="1122252.SAMN05660443_0083"/>
<gene>
    <name evidence="2" type="ORF">SAMN05660443_0083</name>
</gene>
<protein>
    <submittedName>
        <fullName evidence="2">Glycosyltransferase involved in cell wall bisynthesis</fullName>
    </submittedName>
</protein>
<keyword evidence="3" id="KW-1185">Reference proteome</keyword>
<sequence length="394" mass="44263">MRLAMITETFLPDINGVSKTLGQLCRGLISKGVEVDLVWPGVTDASFAGLSSWQAAGHQLPGYNTLKFGWKLPGRTKNYWRGHPPDIFYIATEGPLGLDALRYARRRKIPVITGFHTNFDQYLQHYRLGWLKKPLQAYLKAFHKASHLTLTPSYQQQQELIQQGFGEVDLLGRGVDTQLFHPDRRSLSFRKELGVAEEDLLVGYVGRLAGEKNLPLLLKSFAAIEKNHPRARLLLVGEGPWETEISKHCPSAIQVGCQQGEALANFYANLDLFLFPSLTETYGNVVAEALASGLPVVAFDRAAARELIRNGQSGWLVSLDEGESGFVNASLRMAEEEHLRLVTGRLAFQSMQQRGWEEVIERFYQLLMANLQGGRTHEYKTQPTARTPQLDRKM</sequence>
<proteinExistence type="predicted"/>
<dbReference type="SUPFAM" id="SSF53756">
    <property type="entry name" value="UDP-Glycosyltransferase/glycogen phosphorylase"/>
    <property type="match status" value="1"/>
</dbReference>
<dbReference type="InterPro" id="IPR028098">
    <property type="entry name" value="Glyco_trans_4-like_N"/>
</dbReference>
<keyword evidence="2" id="KW-0808">Transferase</keyword>
<dbReference type="CDD" id="cd03814">
    <property type="entry name" value="GT4-like"/>
    <property type="match status" value="1"/>
</dbReference>
<reference evidence="2 3" key="1">
    <citation type="submission" date="2016-10" db="EMBL/GenBank/DDBJ databases">
        <authorList>
            <person name="de Groot N.N."/>
        </authorList>
    </citation>
    <scope>NUCLEOTIDE SEQUENCE [LARGE SCALE GENOMIC DNA]</scope>
    <source>
        <strain evidence="2 3">DSM 18438</strain>
    </source>
</reference>
<dbReference type="Proteomes" id="UP000199058">
    <property type="component" value="Unassembled WGS sequence"/>
</dbReference>
<evidence type="ECO:0000313" key="3">
    <source>
        <dbReference type="Proteomes" id="UP000199058"/>
    </source>
</evidence>
<dbReference type="Pfam" id="PF13692">
    <property type="entry name" value="Glyco_trans_1_4"/>
    <property type="match status" value="1"/>
</dbReference>
<dbReference type="PANTHER" id="PTHR45947">
    <property type="entry name" value="SULFOQUINOVOSYL TRANSFERASE SQD2"/>
    <property type="match status" value="1"/>
</dbReference>
<accession>A0A1I1DUT8</accession>
<dbReference type="Pfam" id="PF13439">
    <property type="entry name" value="Glyco_transf_4"/>
    <property type="match status" value="1"/>
</dbReference>
<dbReference type="InterPro" id="IPR050194">
    <property type="entry name" value="Glycosyltransferase_grp1"/>
</dbReference>
<organism evidence="2 3">
    <name type="scientific">Marinospirillum celere</name>
    <dbReference type="NCBI Taxonomy" id="1122252"/>
    <lineage>
        <taxon>Bacteria</taxon>
        <taxon>Pseudomonadati</taxon>
        <taxon>Pseudomonadota</taxon>
        <taxon>Gammaproteobacteria</taxon>
        <taxon>Oceanospirillales</taxon>
        <taxon>Oceanospirillaceae</taxon>
        <taxon>Marinospirillum</taxon>
    </lineage>
</organism>
<dbReference type="PANTHER" id="PTHR45947:SF3">
    <property type="entry name" value="SULFOQUINOVOSYL TRANSFERASE SQD2"/>
    <property type="match status" value="1"/>
</dbReference>
<dbReference type="AlphaFoldDB" id="A0A1I1DUT8"/>
<evidence type="ECO:0000259" key="1">
    <source>
        <dbReference type="Pfam" id="PF13439"/>
    </source>
</evidence>
<name>A0A1I1DUT8_9GAMM</name>
<evidence type="ECO:0000313" key="2">
    <source>
        <dbReference type="EMBL" id="SFB78156.1"/>
    </source>
</evidence>
<dbReference type="Gene3D" id="3.40.50.2000">
    <property type="entry name" value="Glycogen Phosphorylase B"/>
    <property type="match status" value="2"/>
</dbReference>